<evidence type="ECO:0000313" key="7">
    <source>
        <dbReference type="EMBL" id="MED6258951.1"/>
    </source>
</evidence>
<dbReference type="Proteomes" id="UP001345963">
    <property type="component" value="Unassembled WGS sequence"/>
</dbReference>
<evidence type="ECO:0000256" key="3">
    <source>
        <dbReference type="ARBA" id="ARBA00022737"/>
    </source>
</evidence>
<evidence type="ECO:0000256" key="5">
    <source>
        <dbReference type="SAM" id="MobiDB-lite"/>
    </source>
</evidence>
<dbReference type="InterPro" id="IPR013934">
    <property type="entry name" value="Utp13_C"/>
</dbReference>
<dbReference type="PANTHER" id="PTHR19854">
    <property type="entry name" value="TRANSDUCIN BETA-LIKE 3"/>
    <property type="match status" value="1"/>
</dbReference>
<accession>A0ABU7C7M7</accession>
<reference evidence="7 8" key="1">
    <citation type="submission" date="2021-07" db="EMBL/GenBank/DDBJ databases">
        <authorList>
            <person name="Palmer J.M."/>
        </authorList>
    </citation>
    <scope>NUCLEOTIDE SEQUENCE [LARGE SCALE GENOMIC DNA]</scope>
    <source>
        <strain evidence="7 8">AT_MEX2019</strain>
        <tissue evidence="7">Muscle</tissue>
    </source>
</reference>
<feature type="non-terminal residue" evidence="7">
    <location>
        <position position="1"/>
    </location>
</feature>
<feature type="region of interest" description="Disordered" evidence="5">
    <location>
        <begin position="163"/>
        <end position="267"/>
    </location>
</feature>
<comment type="caution">
    <text evidence="7">The sequence shown here is derived from an EMBL/GenBank/DDBJ whole genome shotgun (WGS) entry which is preliminary data.</text>
</comment>
<comment type="subcellular location">
    <subcellularLocation>
        <location evidence="1">Nucleus</location>
        <location evidence="1">Nucleolus</location>
    </subcellularLocation>
</comment>
<evidence type="ECO:0000256" key="2">
    <source>
        <dbReference type="ARBA" id="ARBA00022574"/>
    </source>
</evidence>
<gene>
    <name evidence="7" type="ORF">ATANTOWER_014771</name>
</gene>
<organism evidence="7 8">
    <name type="scientific">Ataeniobius toweri</name>
    <dbReference type="NCBI Taxonomy" id="208326"/>
    <lineage>
        <taxon>Eukaryota</taxon>
        <taxon>Metazoa</taxon>
        <taxon>Chordata</taxon>
        <taxon>Craniata</taxon>
        <taxon>Vertebrata</taxon>
        <taxon>Euteleostomi</taxon>
        <taxon>Actinopterygii</taxon>
        <taxon>Neopterygii</taxon>
        <taxon>Teleostei</taxon>
        <taxon>Neoteleostei</taxon>
        <taxon>Acanthomorphata</taxon>
        <taxon>Ovalentaria</taxon>
        <taxon>Atherinomorphae</taxon>
        <taxon>Cyprinodontiformes</taxon>
        <taxon>Goodeidae</taxon>
        <taxon>Ataeniobius</taxon>
    </lineage>
</organism>
<dbReference type="Pfam" id="PF08625">
    <property type="entry name" value="Utp13"/>
    <property type="match status" value="1"/>
</dbReference>
<keyword evidence="8" id="KW-1185">Reference proteome</keyword>
<evidence type="ECO:0000313" key="8">
    <source>
        <dbReference type="Proteomes" id="UP001345963"/>
    </source>
</evidence>
<name>A0ABU7C7M7_9TELE</name>
<keyword evidence="3" id="KW-0677">Repeat</keyword>
<keyword evidence="4" id="KW-0539">Nucleus</keyword>
<evidence type="ECO:0000256" key="4">
    <source>
        <dbReference type="ARBA" id="ARBA00023242"/>
    </source>
</evidence>
<dbReference type="EMBL" id="JAHUTI010081745">
    <property type="protein sequence ID" value="MED6258951.1"/>
    <property type="molecule type" value="Genomic_DNA"/>
</dbReference>
<evidence type="ECO:0000259" key="6">
    <source>
        <dbReference type="Pfam" id="PF08625"/>
    </source>
</evidence>
<feature type="compositionally biased region" description="Acidic residues" evidence="5">
    <location>
        <begin position="196"/>
        <end position="207"/>
    </location>
</feature>
<feature type="compositionally biased region" description="Basic and acidic residues" evidence="5">
    <location>
        <begin position="184"/>
        <end position="195"/>
    </location>
</feature>
<sequence length="286" mass="32468">DVTEVELAEEQAKQEDQILKQQELSNLLHEKKYLKALGLAISLDQPHTVLTVIKAIRQVEDGSELLEKTLLKLRVDQKESLLRYCVVWNTNARNCLDAQACLQVLLTHLPPEELLQYQGARTYLEGLIPYTERHMERIGRLLQASMFLNYMWQKMRVAGASSGMKQDEEMDTTPLTQTQPLFFMDKEKVKGSSDEKGDEGDDDDGGQQEEPYSHVEDEEEADEVSASKKASTNGAQEKNRRSTKTKGHHQSESEESSEEEELEDDHAMQVMKNVLVSSAPQCRTLS</sequence>
<proteinExistence type="predicted"/>
<keyword evidence="2" id="KW-0853">WD repeat</keyword>
<feature type="compositionally biased region" description="Acidic residues" evidence="5">
    <location>
        <begin position="253"/>
        <end position="264"/>
    </location>
</feature>
<dbReference type="PANTHER" id="PTHR19854:SF15">
    <property type="entry name" value="TRANSDUCIN BETA-LIKE PROTEIN 3"/>
    <property type="match status" value="1"/>
</dbReference>
<evidence type="ECO:0000256" key="1">
    <source>
        <dbReference type="ARBA" id="ARBA00004604"/>
    </source>
</evidence>
<protein>
    <recommendedName>
        <fullName evidence="6">U3 small nucleolar RNA-associated protein 13 C-terminal domain-containing protein</fullName>
    </recommendedName>
</protein>
<feature type="domain" description="U3 small nucleolar RNA-associated protein 13 C-terminal" evidence="6">
    <location>
        <begin position="21"/>
        <end position="155"/>
    </location>
</feature>